<feature type="non-terminal residue" evidence="2">
    <location>
        <position position="1"/>
    </location>
</feature>
<organism evidence="2 3">
    <name type="scientific">Scleropages formosus</name>
    <name type="common">Asian bonytongue</name>
    <name type="synonym">Osteoglossum formosum</name>
    <dbReference type="NCBI Taxonomy" id="113540"/>
    <lineage>
        <taxon>Eukaryota</taxon>
        <taxon>Metazoa</taxon>
        <taxon>Chordata</taxon>
        <taxon>Craniata</taxon>
        <taxon>Vertebrata</taxon>
        <taxon>Euteleostomi</taxon>
        <taxon>Actinopterygii</taxon>
        <taxon>Neopterygii</taxon>
        <taxon>Teleostei</taxon>
        <taxon>Osteoglossocephala</taxon>
        <taxon>Osteoglossomorpha</taxon>
        <taxon>Osteoglossiformes</taxon>
        <taxon>Osteoglossidae</taxon>
        <taxon>Scleropages</taxon>
    </lineage>
</organism>
<accession>A0A0P7VHU9</accession>
<feature type="compositionally biased region" description="Pro residues" evidence="1">
    <location>
        <begin position="406"/>
        <end position="418"/>
    </location>
</feature>
<evidence type="ECO:0000313" key="2">
    <source>
        <dbReference type="EMBL" id="KPP75095.1"/>
    </source>
</evidence>
<dbReference type="SUPFAM" id="SSF52058">
    <property type="entry name" value="L domain-like"/>
    <property type="match status" value="1"/>
</dbReference>
<reference evidence="2 3" key="1">
    <citation type="submission" date="2015-08" db="EMBL/GenBank/DDBJ databases">
        <title>The genome of the Asian arowana (Scleropages formosus).</title>
        <authorList>
            <person name="Tan M.H."/>
            <person name="Gan H.M."/>
            <person name="Croft L.J."/>
            <person name="Austin C.M."/>
        </authorList>
    </citation>
    <scope>NUCLEOTIDE SEQUENCE [LARGE SCALE GENOMIC DNA]</scope>
    <source>
        <strain evidence="2">Aro1</strain>
    </source>
</reference>
<sequence length="491" mass="53116">QGYAPCRQVPRSSPLTAVGASLCRDLGTTFSRLQVLWMARCGLADLDGILAFASLKELYVAYNEISDLSHISLLEHLEILDLEGNSMDDLSQVQYLGLCGSLRALTLDGNPMCARPHPDAPQTELYCYRSAVRQLLPRLHYLDDVPAGDTGARCGADSLEDRALIRESIKEAVSGPPEERAASVGFSFRPGSAQRPGTTPRPLSGATSRPGTARSMCSAGSRPGSADSGPKCIDPGASDLTHGTGQVMCGNPGQALRTRHRKMNLLDLRSEDPNPFAHLQHVPERSFDLDEHDGKDPGDVLAELMVWREKHNSRLIAIERDRQAQVMKVSHSDGEDDEDEEEGSRGSTLSSMSDEEEGGCGGAGIDHWSSVESPDSSFQSPGPEFLHEREAASPDILRQPLSPDLPLFPSPPLMPVAPPAGRKVLSEMRRRRFRFKVPEMEVVKDTDESVTTETGGRTGVPVLKARNPKIPPAPGPCSAWPQRPTSSPAAP</sequence>
<feature type="non-terminal residue" evidence="2">
    <location>
        <position position="491"/>
    </location>
</feature>
<protein>
    <submittedName>
        <fullName evidence="2">Leucine-rich repeat-containing protein 56-like</fullName>
    </submittedName>
</protein>
<dbReference type="AlphaFoldDB" id="A0A0P7VHU9"/>
<feature type="compositionally biased region" description="Polar residues" evidence="1">
    <location>
        <begin position="370"/>
        <end position="380"/>
    </location>
</feature>
<dbReference type="InterPro" id="IPR001611">
    <property type="entry name" value="Leu-rich_rpt"/>
</dbReference>
<comment type="caution">
    <text evidence="2">The sequence shown here is derived from an EMBL/GenBank/DDBJ whole genome shotgun (WGS) entry which is preliminary data.</text>
</comment>
<dbReference type="InterPro" id="IPR032675">
    <property type="entry name" value="LRR_dom_sf"/>
</dbReference>
<dbReference type="Gene3D" id="3.80.10.10">
    <property type="entry name" value="Ribonuclease Inhibitor"/>
    <property type="match status" value="1"/>
</dbReference>
<feature type="region of interest" description="Disordered" evidence="1">
    <location>
        <begin position="325"/>
        <end position="419"/>
    </location>
</feature>
<proteinExistence type="predicted"/>
<feature type="region of interest" description="Disordered" evidence="1">
    <location>
        <begin position="170"/>
        <end position="230"/>
    </location>
</feature>
<dbReference type="InterPro" id="IPR040091">
    <property type="entry name" value="LRRC56"/>
</dbReference>
<gene>
    <name evidence="2" type="ORF">Z043_105684</name>
</gene>
<dbReference type="STRING" id="113540.ENSSFOP00015004696"/>
<dbReference type="PROSITE" id="PS51450">
    <property type="entry name" value="LRR"/>
    <property type="match status" value="1"/>
</dbReference>
<dbReference type="PANTHER" id="PTHR22708">
    <property type="entry name" value="LEUCINE-RICH REPEAT-CONTAINING PROTEIN 56"/>
    <property type="match status" value="1"/>
</dbReference>
<dbReference type="EMBL" id="JARO02001557">
    <property type="protein sequence ID" value="KPP75095.1"/>
    <property type="molecule type" value="Genomic_DNA"/>
</dbReference>
<feature type="region of interest" description="Disordered" evidence="1">
    <location>
        <begin position="443"/>
        <end position="491"/>
    </location>
</feature>
<dbReference type="Proteomes" id="UP000034805">
    <property type="component" value="Unassembled WGS sequence"/>
</dbReference>
<evidence type="ECO:0000313" key="3">
    <source>
        <dbReference type="Proteomes" id="UP000034805"/>
    </source>
</evidence>
<name>A0A0P7VHU9_SCLFO</name>
<dbReference type="PANTHER" id="PTHR22708:SF0">
    <property type="entry name" value="LEUCINE-RICH REPEAT-CONTAINING PROTEIN 56"/>
    <property type="match status" value="1"/>
</dbReference>
<evidence type="ECO:0000256" key="1">
    <source>
        <dbReference type="SAM" id="MobiDB-lite"/>
    </source>
</evidence>